<evidence type="ECO:0000313" key="2">
    <source>
        <dbReference type="EMBL" id="PYG85024.1"/>
    </source>
</evidence>
<gene>
    <name evidence="2" type="ORF">LY28_03384</name>
</gene>
<dbReference type="RefSeq" id="WP_110463340.1">
    <property type="nucleotide sequence ID" value="NZ_QKMR01000026.1"/>
</dbReference>
<dbReference type="OrthoDB" id="2031780at2"/>
<keyword evidence="1" id="KW-0812">Transmembrane</keyword>
<dbReference type="EMBL" id="QKMR01000026">
    <property type="protein sequence ID" value="PYG85024.1"/>
    <property type="molecule type" value="Genomic_DNA"/>
</dbReference>
<evidence type="ECO:0008006" key="4">
    <source>
        <dbReference type="Google" id="ProtNLM"/>
    </source>
</evidence>
<reference evidence="2 3" key="1">
    <citation type="submission" date="2018-06" db="EMBL/GenBank/DDBJ databases">
        <title>Genomic Encyclopedia of Type Strains, Phase I: the one thousand microbial genomes (KMG-I) project.</title>
        <authorList>
            <person name="Kyrpides N."/>
        </authorList>
    </citation>
    <scope>NUCLEOTIDE SEQUENCE [LARGE SCALE GENOMIC DNA]</scope>
    <source>
        <strain evidence="2 3">DSM 19573</strain>
    </source>
</reference>
<accession>A0A318XTA7</accession>
<dbReference type="AlphaFoldDB" id="A0A318XTA7"/>
<keyword evidence="3" id="KW-1185">Reference proteome</keyword>
<keyword evidence="1" id="KW-0472">Membrane</keyword>
<evidence type="ECO:0000256" key="1">
    <source>
        <dbReference type="SAM" id="Phobius"/>
    </source>
</evidence>
<dbReference type="Proteomes" id="UP000248132">
    <property type="component" value="Unassembled WGS sequence"/>
</dbReference>
<comment type="caution">
    <text evidence="2">The sequence shown here is derived from an EMBL/GenBank/DDBJ whole genome shotgun (WGS) entry which is preliminary data.</text>
</comment>
<name>A0A318XTA7_9FIRM</name>
<evidence type="ECO:0000313" key="3">
    <source>
        <dbReference type="Proteomes" id="UP000248132"/>
    </source>
</evidence>
<sequence length="385" mass="43118">MNTLLIKKPKLLIILTLSFLFCAAVIIIETNILSQNQDAFTTSFGNEQELLVAQIEKQAIAVLTEQSGTEQDVIEQIIKTAKTSGSRYWFFSKNNKLLFFRNDNETSQLHITDVKELLHSYKIDGGKNIDVLISLFNDKKNGSVLFSSSASNEPGLTSISFFEANGASYSVGVCTTENYILDAGKIFRNNSYTINTIVSICLILFSFAVISIMLIDKKNEDVEIAKKFIQANNLKIEKLTAQNSELDTLYDEDKNIYSSKVLYALLKKLNHPELFPVSVIIINIHHSDSITYDGLVSELAPILKKLLPQKSILARTQDNQLTALLFRTDYTSAKAVQSKLSKAWSSILKKLHSSAETEVITHLPEDGSLVKNFDAVINHKKIKNR</sequence>
<protein>
    <recommendedName>
        <fullName evidence="4">GGDEF domain-containing protein</fullName>
    </recommendedName>
</protein>
<feature type="transmembrane region" description="Helical" evidence="1">
    <location>
        <begin position="192"/>
        <end position="215"/>
    </location>
</feature>
<organism evidence="2 3">
    <name type="scientific">Ruminiclostridium sufflavum DSM 19573</name>
    <dbReference type="NCBI Taxonomy" id="1121337"/>
    <lineage>
        <taxon>Bacteria</taxon>
        <taxon>Bacillati</taxon>
        <taxon>Bacillota</taxon>
        <taxon>Clostridia</taxon>
        <taxon>Eubacteriales</taxon>
        <taxon>Oscillospiraceae</taxon>
        <taxon>Ruminiclostridium</taxon>
    </lineage>
</organism>
<proteinExistence type="predicted"/>
<keyword evidence="1" id="KW-1133">Transmembrane helix</keyword>